<dbReference type="Gene3D" id="1.25.40.20">
    <property type="entry name" value="Ankyrin repeat-containing domain"/>
    <property type="match status" value="1"/>
</dbReference>
<dbReference type="InterPro" id="IPR026961">
    <property type="entry name" value="PGG_dom"/>
</dbReference>
<evidence type="ECO:0000256" key="6">
    <source>
        <dbReference type="ARBA" id="ARBA00023136"/>
    </source>
</evidence>
<dbReference type="RefSeq" id="XP_060673355.1">
    <property type="nucleotide sequence ID" value="XM_060817372.1"/>
</dbReference>
<keyword evidence="4 8" id="KW-1133">Transmembrane helix</keyword>
<feature type="repeat" description="ANK" evidence="7">
    <location>
        <begin position="163"/>
        <end position="184"/>
    </location>
</feature>
<evidence type="ECO:0000256" key="3">
    <source>
        <dbReference type="ARBA" id="ARBA00022737"/>
    </source>
</evidence>
<feature type="transmembrane region" description="Helical" evidence="8">
    <location>
        <begin position="450"/>
        <end position="472"/>
    </location>
</feature>
<dbReference type="InterPro" id="IPR002110">
    <property type="entry name" value="Ankyrin_rpt"/>
</dbReference>
<evidence type="ECO:0000256" key="4">
    <source>
        <dbReference type="ARBA" id="ARBA00022989"/>
    </source>
</evidence>
<evidence type="ECO:0000256" key="1">
    <source>
        <dbReference type="ARBA" id="ARBA00004141"/>
    </source>
</evidence>
<comment type="subcellular location">
    <subcellularLocation>
        <location evidence="1">Membrane</location>
        <topology evidence="1">Multi-pass membrane protein</topology>
    </subcellularLocation>
</comment>
<dbReference type="SMART" id="SM00248">
    <property type="entry name" value="ANK"/>
    <property type="match status" value="5"/>
</dbReference>
<sequence length="555" mass="61652">MGTWIGNMHAIFRLVMGLGHHFVQEKSQANNPSEFSFLTFFNNVNLFSIWGRKKICFTAIESPSLLAFHNKLHQQENPFLNPYISERKNEALSRMEPRLFEASRLGDIPGLHSLLAEDPLILERVGLNTVENPLHVSCLAGKTEIAKEIVSLRPEFVRELNGHGFSPLHIASANGHLEIVRELLHSVGNDICLLKGKDGKVSFHCAANRGKVDVLRELVLACPESISQVTVRGETALHLAVKNNQFVAFKVLMEELVRLEMMEIVNWKDKEGNTILHSATMNKQHETIELLIGDVSATGVDLNSINSSGFTPRDVLDFILQSGGESSDYKMVEIFQQAGALKARDLVTSTSRCSHIHQVQSTEANPTSALSHLMNLRRELTKEIESSSMETQSALMVVAVLIATMTYQAILSPPSGFWSAESGKSHISNCIRHRKEIAVGEAIMGTDPEVYAVFTVFNAIGFFASVGMIYLLTSGFPLRAGLRLAILSMTATYVIAMVYEAPTKMKIVFTVVSFMGLIVLVELARFVLWLMRKCGVLPINWKRKRCFIDGNQLGV</sequence>
<feature type="transmembrane region" description="Helical" evidence="8">
    <location>
        <begin position="507"/>
        <end position="528"/>
    </location>
</feature>
<evidence type="ECO:0000256" key="8">
    <source>
        <dbReference type="SAM" id="Phobius"/>
    </source>
</evidence>
<keyword evidence="11" id="KW-1185">Reference proteome</keyword>
<evidence type="ECO:0000313" key="11">
    <source>
        <dbReference type="Proteomes" id="UP001652623"/>
    </source>
</evidence>
<evidence type="ECO:0000256" key="5">
    <source>
        <dbReference type="ARBA" id="ARBA00023043"/>
    </source>
</evidence>
<proteinExistence type="predicted"/>
<feature type="signal peptide" evidence="9">
    <location>
        <begin position="1"/>
        <end position="17"/>
    </location>
</feature>
<name>A0ABM4A9F1_ZIZJJ</name>
<evidence type="ECO:0000256" key="7">
    <source>
        <dbReference type="PROSITE-ProRule" id="PRU00023"/>
    </source>
</evidence>
<dbReference type="PROSITE" id="PS50088">
    <property type="entry name" value="ANK_REPEAT"/>
    <property type="match status" value="2"/>
</dbReference>
<feature type="repeat" description="ANK" evidence="7">
    <location>
        <begin position="232"/>
        <end position="264"/>
    </location>
</feature>
<keyword evidence="6 8" id="KW-0472">Membrane</keyword>
<accession>A0ABM4A9F1</accession>
<organism evidence="11 12">
    <name type="scientific">Ziziphus jujuba</name>
    <name type="common">Chinese jujube</name>
    <name type="synonym">Ziziphus sativa</name>
    <dbReference type="NCBI Taxonomy" id="326968"/>
    <lineage>
        <taxon>Eukaryota</taxon>
        <taxon>Viridiplantae</taxon>
        <taxon>Streptophyta</taxon>
        <taxon>Embryophyta</taxon>
        <taxon>Tracheophyta</taxon>
        <taxon>Spermatophyta</taxon>
        <taxon>Magnoliopsida</taxon>
        <taxon>eudicotyledons</taxon>
        <taxon>Gunneridae</taxon>
        <taxon>Pentapetalae</taxon>
        <taxon>rosids</taxon>
        <taxon>fabids</taxon>
        <taxon>Rosales</taxon>
        <taxon>Rhamnaceae</taxon>
        <taxon>Paliureae</taxon>
        <taxon>Ziziphus</taxon>
    </lineage>
</organism>
<dbReference type="Pfam" id="PF13962">
    <property type="entry name" value="PGG"/>
    <property type="match status" value="1"/>
</dbReference>
<dbReference type="Proteomes" id="UP001652623">
    <property type="component" value="Chromosome 5"/>
</dbReference>
<gene>
    <name evidence="12" type="primary">LOC132803811</name>
</gene>
<dbReference type="InterPro" id="IPR036770">
    <property type="entry name" value="Ankyrin_rpt-contain_sf"/>
</dbReference>
<dbReference type="PANTHER" id="PTHR24186">
    <property type="entry name" value="PROTEIN PHOSPHATASE 1 REGULATORY SUBUNIT"/>
    <property type="match status" value="1"/>
</dbReference>
<evidence type="ECO:0000313" key="12">
    <source>
        <dbReference type="RefSeq" id="XP_060673355.1"/>
    </source>
</evidence>
<dbReference type="PROSITE" id="PS50297">
    <property type="entry name" value="ANK_REP_REGION"/>
    <property type="match status" value="1"/>
</dbReference>
<keyword evidence="2 8" id="KW-0812">Transmembrane</keyword>
<dbReference type="Pfam" id="PF12796">
    <property type="entry name" value="Ank_2"/>
    <property type="match status" value="2"/>
</dbReference>
<evidence type="ECO:0000259" key="10">
    <source>
        <dbReference type="Pfam" id="PF13962"/>
    </source>
</evidence>
<dbReference type="GeneID" id="132803811"/>
<keyword evidence="9" id="KW-0732">Signal</keyword>
<feature type="transmembrane region" description="Helical" evidence="8">
    <location>
        <begin position="484"/>
        <end position="501"/>
    </location>
</feature>
<feature type="domain" description="PGG" evidence="10">
    <location>
        <begin position="390"/>
        <end position="483"/>
    </location>
</feature>
<reference evidence="12" key="1">
    <citation type="submission" date="2025-08" db="UniProtKB">
        <authorList>
            <consortium name="RefSeq"/>
        </authorList>
    </citation>
    <scope>IDENTIFICATION</scope>
    <source>
        <tissue evidence="12">Seedling</tissue>
    </source>
</reference>
<evidence type="ECO:0000256" key="9">
    <source>
        <dbReference type="SAM" id="SignalP"/>
    </source>
</evidence>
<keyword evidence="3" id="KW-0677">Repeat</keyword>
<protein>
    <submittedName>
        <fullName evidence="12">Ankyrin repeat-containing protein BDA1-like</fullName>
    </submittedName>
</protein>
<feature type="chain" id="PRO_5045628100" evidence="9">
    <location>
        <begin position="18"/>
        <end position="555"/>
    </location>
</feature>
<keyword evidence="5 7" id="KW-0040">ANK repeat</keyword>
<dbReference type="PANTHER" id="PTHR24186:SF37">
    <property type="entry name" value="PGG DOMAIN-CONTAINING PROTEIN"/>
    <property type="match status" value="1"/>
</dbReference>
<evidence type="ECO:0000256" key="2">
    <source>
        <dbReference type="ARBA" id="ARBA00022692"/>
    </source>
</evidence>
<dbReference type="SUPFAM" id="SSF48403">
    <property type="entry name" value="Ankyrin repeat"/>
    <property type="match status" value="1"/>
</dbReference>